<proteinExistence type="predicted"/>
<feature type="region of interest" description="Disordered" evidence="1">
    <location>
        <begin position="54"/>
        <end position="117"/>
    </location>
</feature>
<dbReference type="AlphaFoldDB" id="X1MSW2"/>
<protein>
    <submittedName>
        <fullName evidence="2">Uncharacterized protein</fullName>
    </submittedName>
</protein>
<feature type="compositionally biased region" description="Low complexity" evidence="1">
    <location>
        <begin position="96"/>
        <end position="110"/>
    </location>
</feature>
<accession>X1MSW2</accession>
<evidence type="ECO:0000256" key="1">
    <source>
        <dbReference type="SAM" id="MobiDB-lite"/>
    </source>
</evidence>
<feature type="region of interest" description="Disordered" evidence="1">
    <location>
        <begin position="1"/>
        <end position="31"/>
    </location>
</feature>
<gene>
    <name evidence="2" type="ORF">S06H3_43768</name>
</gene>
<feature type="compositionally biased region" description="Basic residues" evidence="1">
    <location>
        <begin position="9"/>
        <end position="21"/>
    </location>
</feature>
<evidence type="ECO:0000313" key="2">
    <source>
        <dbReference type="EMBL" id="GAI34388.1"/>
    </source>
</evidence>
<feature type="non-terminal residue" evidence="2">
    <location>
        <position position="1"/>
    </location>
</feature>
<reference evidence="2" key="1">
    <citation type="journal article" date="2014" name="Front. Microbiol.">
        <title>High frequency of phylogenetically diverse reductive dehalogenase-homologous genes in deep subseafloor sedimentary metagenomes.</title>
        <authorList>
            <person name="Kawai M."/>
            <person name="Futagami T."/>
            <person name="Toyoda A."/>
            <person name="Takaki Y."/>
            <person name="Nishi S."/>
            <person name="Hori S."/>
            <person name="Arai W."/>
            <person name="Tsubouchi T."/>
            <person name="Morono Y."/>
            <person name="Uchiyama I."/>
            <person name="Ito T."/>
            <person name="Fujiyama A."/>
            <person name="Inagaki F."/>
            <person name="Takami H."/>
        </authorList>
    </citation>
    <scope>NUCLEOTIDE SEQUENCE</scope>
    <source>
        <strain evidence="2">Expedition CK06-06</strain>
    </source>
</reference>
<sequence>VKALLAKAKQSKKIAQKKKKGSPAASPKKMDILLDKIEGLIKRQDRLESVYTKGVVTATGSPGSGKKVSDHENQATKTNEQVLKEVELEQERAQGKQKQPGQQPGQPQQQLTPEQYEALSPEKKVPILEAQLQQKQGGQFQGQPQQRIGKLTGQQALYGLIEIIKATGPTIQTAIAKGGSNSDNPLKIFLDQMKTYESIEQGAIGRFFNYMKMLSPGQREKTMDNIATSGPGNVQIPKTDDGRIKA</sequence>
<comment type="caution">
    <text evidence="2">The sequence shown here is derived from an EMBL/GenBank/DDBJ whole genome shotgun (WGS) entry which is preliminary data.</text>
</comment>
<feature type="compositionally biased region" description="Basic and acidic residues" evidence="1">
    <location>
        <begin position="82"/>
        <end position="94"/>
    </location>
</feature>
<organism evidence="2">
    <name type="scientific">marine sediment metagenome</name>
    <dbReference type="NCBI Taxonomy" id="412755"/>
    <lineage>
        <taxon>unclassified sequences</taxon>
        <taxon>metagenomes</taxon>
        <taxon>ecological metagenomes</taxon>
    </lineage>
</organism>
<dbReference type="EMBL" id="BARV01027172">
    <property type="protein sequence ID" value="GAI34388.1"/>
    <property type="molecule type" value="Genomic_DNA"/>
</dbReference>
<feature type="region of interest" description="Disordered" evidence="1">
    <location>
        <begin position="224"/>
        <end position="246"/>
    </location>
</feature>
<name>X1MSW2_9ZZZZ</name>